<sequence length="401" mass="43457">MSIEVPTTLCATVTGEAVAKPFRAAIIATTSTSSPRPKLVGLLANSNAPSRAYAEWTAKACQAVGINYELREVGAIKKGQDHAVAEQGEVEEAILEANADDEVHGIMVYYPIFGPRQDGYLQQAVSPLKDVEGLNFTCPHLHYIRLFSLYHNTRFIDPRKIALAAQVVSPPAASTSGSGPAEPELVKAILPCTPLAIVKTLEHCQVYNPVLPYGSRAFGKTITVINRSEVVGRPLAALLANDGARVFSVDLDGIQEFTRRRTSAPAAEGEKPRPSFQPRHFVQSTPLKLEDCLAISDVVVSGVPSAAYKISTDALKEGVIAVNFSESKNFETNIKEKVRPATQLRILLSCRALMHNPQNFIAKASIYCPGIGKATIVLLQRNLLRLREYQDILKGIASSSE</sequence>
<dbReference type="SUPFAM" id="SSF53223">
    <property type="entry name" value="Aminoacid dehydrogenase-like, N-terminal domain"/>
    <property type="match status" value="1"/>
</dbReference>
<dbReference type="InterPro" id="IPR046346">
    <property type="entry name" value="Aminoacid_DH-like_N_sf"/>
</dbReference>
<proteinExistence type="predicted"/>
<dbReference type="EMBL" id="FQNC01000041">
    <property type="protein sequence ID" value="SGY35750.1"/>
    <property type="molecule type" value="Genomic_DNA"/>
</dbReference>
<dbReference type="Gene3D" id="3.40.50.10860">
    <property type="entry name" value="Leucine Dehydrogenase, chain A, domain 1"/>
    <property type="match status" value="1"/>
</dbReference>
<dbReference type="PANTHER" id="PTHR48099:SF3">
    <property type="entry name" value="METHYLENETETRAHYDROFOLATE DEHYDROGENASE [NAD(+)]"/>
    <property type="match status" value="1"/>
</dbReference>
<dbReference type="PANTHER" id="PTHR48099">
    <property type="entry name" value="C-1-TETRAHYDROFOLATE SYNTHASE, CYTOPLASMIC-RELATED"/>
    <property type="match status" value="1"/>
</dbReference>
<organism evidence="2 3">
    <name type="scientific">Microbotryum silenes-dioicae</name>
    <dbReference type="NCBI Taxonomy" id="796604"/>
    <lineage>
        <taxon>Eukaryota</taxon>
        <taxon>Fungi</taxon>
        <taxon>Dikarya</taxon>
        <taxon>Basidiomycota</taxon>
        <taxon>Pucciniomycotina</taxon>
        <taxon>Microbotryomycetes</taxon>
        <taxon>Microbotryales</taxon>
        <taxon>Microbotryaceae</taxon>
        <taxon>Microbotryum</taxon>
    </lineage>
</organism>
<dbReference type="InterPro" id="IPR020630">
    <property type="entry name" value="THF_DH/CycHdrlase_cat_dom"/>
</dbReference>
<protein>
    <submittedName>
        <fullName evidence="2">BQ5605_C002g01798 protein</fullName>
    </submittedName>
</protein>
<accession>A0A2X0P2I5</accession>
<dbReference type="GO" id="GO:0004488">
    <property type="term" value="F:methylenetetrahydrofolate dehydrogenase (NADP+) activity"/>
    <property type="evidence" value="ECO:0007669"/>
    <property type="project" value="InterPro"/>
</dbReference>
<reference evidence="2 3" key="1">
    <citation type="submission" date="2016-11" db="EMBL/GenBank/DDBJ databases">
        <authorList>
            <person name="Jaros S."/>
            <person name="Januszkiewicz K."/>
            <person name="Wedrychowicz H."/>
        </authorList>
    </citation>
    <scope>NUCLEOTIDE SEQUENCE [LARGE SCALE GENOMIC DNA]</scope>
</reference>
<name>A0A2X0P2I5_9BASI</name>
<dbReference type="Pfam" id="PF00763">
    <property type="entry name" value="THF_DHG_CYH"/>
    <property type="match status" value="1"/>
</dbReference>
<dbReference type="GO" id="GO:0005829">
    <property type="term" value="C:cytosol"/>
    <property type="evidence" value="ECO:0007669"/>
    <property type="project" value="TreeGrafter"/>
</dbReference>
<evidence type="ECO:0000313" key="3">
    <source>
        <dbReference type="Proteomes" id="UP000249464"/>
    </source>
</evidence>
<dbReference type="GO" id="GO:0004487">
    <property type="term" value="F:methylenetetrahydrofolate dehydrogenase (NAD+) activity"/>
    <property type="evidence" value="ECO:0007669"/>
    <property type="project" value="TreeGrafter"/>
</dbReference>
<dbReference type="SUPFAM" id="SSF51735">
    <property type="entry name" value="NAD(P)-binding Rossmann-fold domains"/>
    <property type="match status" value="1"/>
</dbReference>
<dbReference type="STRING" id="796604.A0A2X0P2I5"/>
<keyword evidence="3" id="KW-1185">Reference proteome</keyword>
<dbReference type="GO" id="GO:0009113">
    <property type="term" value="P:purine nucleobase biosynthetic process"/>
    <property type="evidence" value="ECO:0007669"/>
    <property type="project" value="TreeGrafter"/>
</dbReference>
<dbReference type="Gene3D" id="3.40.50.720">
    <property type="entry name" value="NAD(P)-binding Rossmann-like Domain"/>
    <property type="match status" value="1"/>
</dbReference>
<dbReference type="AlphaFoldDB" id="A0A2X0P2I5"/>
<feature type="domain" description="Tetrahydrofolate dehydrogenase/cyclohydrolase catalytic" evidence="1">
    <location>
        <begin position="14"/>
        <end position="132"/>
    </location>
</feature>
<evidence type="ECO:0000259" key="1">
    <source>
        <dbReference type="Pfam" id="PF00763"/>
    </source>
</evidence>
<gene>
    <name evidence="2" type="primary">BQ5605_C002g01798</name>
    <name evidence="2" type="ORF">BQ5605_C002G01798</name>
</gene>
<dbReference type="InterPro" id="IPR036291">
    <property type="entry name" value="NAD(P)-bd_dom_sf"/>
</dbReference>
<dbReference type="Proteomes" id="UP000249464">
    <property type="component" value="Unassembled WGS sequence"/>
</dbReference>
<evidence type="ECO:0000313" key="2">
    <source>
        <dbReference type="EMBL" id="SGY35750.1"/>
    </source>
</evidence>